<evidence type="ECO:0000256" key="1">
    <source>
        <dbReference type="SAM" id="SignalP"/>
    </source>
</evidence>
<keyword evidence="3" id="KW-1185">Reference proteome</keyword>
<accession>A0ABT1JAQ9</accession>
<evidence type="ECO:0000313" key="3">
    <source>
        <dbReference type="Proteomes" id="UP001206483"/>
    </source>
</evidence>
<evidence type="ECO:0000313" key="2">
    <source>
        <dbReference type="EMBL" id="MCP2314543.1"/>
    </source>
</evidence>
<comment type="caution">
    <text evidence="2">The sequence shown here is derived from an EMBL/GenBank/DDBJ whole genome shotgun (WGS) entry which is preliminary data.</text>
</comment>
<name>A0ABT1JAQ9_9ACTN</name>
<dbReference type="EMBL" id="JAMZDX010000009">
    <property type="protein sequence ID" value="MCP2314543.1"/>
    <property type="molecule type" value="Genomic_DNA"/>
</dbReference>
<dbReference type="RefSeq" id="WP_253804918.1">
    <property type="nucleotide sequence ID" value="NZ_BAAAUB010000012.1"/>
</dbReference>
<evidence type="ECO:0008006" key="4">
    <source>
        <dbReference type="Google" id="ProtNLM"/>
    </source>
</evidence>
<organism evidence="2 3">
    <name type="scientific">Kitasatospora paracochleata</name>
    <dbReference type="NCBI Taxonomy" id="58354"/>
    <lineage>
        <taxon>Bacteria</taxon>
        <taxon>Bacillati</taxon>
        <taxon>Actinomycetota</taxon>
        <taxon>Actinomycetes</taxon>
        <taxon>Kitasatosporales</taxon>
        <taxon>Streptomycetaceae</taxon>
        <taxon>Kitasatospora</taxon>
    </lineage>
</organism>
<sequence>MLSRRTSLRSAVAALGVGAALALGASTPAFAANEGDHWLYTPNCTADQKIELHPYSGVYHDAQAIDPTYLGGSCEFILTDNGRVIYDSFSGAQSPWYYDGPGHTICAKVIEYNYNGRGTNYTANGVCN</sequence>
<dbReference type="Proteomes" id="UP001206483">
    <property type="component" value="Unassembled WGS sequence"/>
</dbReference>
<dbReference type="PROSITE" id="PS51318">
    <property type="entry name" value="TAT"/>
    <property type="match status" value="1"/>
</dbReference>
<proteinExistence type="predicted"/>
<dbReference type="InterPro" id="IPR006311">
    <property type="entry name" value="TAT_signal"/>
</dbReference>
<feature type="chain" id="PRO_5045685449" description="Secreted protein" evidence="1">
    <location>
        <begin position="32"/>
        <end position="128"/>
    </location>
</feature>
<reference evidence="2 3" key="1">
    <citation type="submission" date="2022-06" db="EMBL/GenBank/DDBJ databases">
        <title>Sequencing the genomes of 1000 actinobacteria strains.</title>
        <authorList>
            <person name="Klenk H.-P."/>
        </authorList>
    </citation>
    <scope>NUCLEOTIDE SEQUENCE [LARGE SCALE GENOMIC DNA]</scope>
    <source>
        <strain evidence="2 3">DSM 41656</strain>
    </source>
</reference>
<feature type="signal peptide" evidence="1">
    <location>
        <begin position="1"/>
        <end position="31"/>
    </location>
</feature>
<gene>
    <name evidence="2" type="ORF">FHR36_007744</name>
</gene>
<keyword evidence="1" id="KW-0732">Signal</keyword>
<protein>
    <recommendedName>
        <fullName evidence="4">Secreted protein</fullName>
    </recommendedName>
</protein>